<keyword evidence="4" id="KW-1185">Reference proteome</keyword>
<proteinExistence type="predicted"/>
<dbReference type="GO" id="GO:0005759">
    <property type="term" value="C:mitochondrial matrix"/>
    <property type="evidence" value="ECO:0007669"/>
    <property type="project" value="TreeGrafter"/>
</dbReference>
<dbReference type="GO" id="GO:0000963">
    <property type="term" value="P:mitochondrial RNA processing"/>
    <property type="evidence" value="ECO:0007669"/>
    <property type="project" value="TreeGrafter"/>
</dbReference>
<sequence length="433" mass="47031">MAFLGARSLVALRPRLRPTLRTTLGAFTGSLHRCAASAPPPPTAPPTAASAGETKFYRERLLNGEEEILTEAEKQEKDEIIKDLTRRLSGPLADEHGNVPTGDDRPIAIEVDGPSHFYANSKRYTAYTKLKHRLLTRMGYKVLHVPYFEWRRLRGAKEREDYMRTKLQEEPSEWLDPEDEKYYSQGPDEEEEEFSVKPAPGTPPTPPTPPTSPAAPAAPQQAGPPTGCDRAADRRAAGAANSAEGTYSRCARSLRARRGELSAAGASEPSAAAAAAGGSATNSANAAHSAEGAHSTGQRRWLHGLSWLALTLPVTFLLLQNPVMYTTLFHKQHLRLCSTRHVVPTISSAAAEQVRAACLFVSMKCEVLEASLALEMQFGKAATHQVCYAGPSFPHGLRVIVITCTCYQLEGHHVVNAVSWVLSSAHDFIFGCA</sequence>
<evidence type="ECO:0000256" key="1">
    <source>
        <dbReference type="SAM" id="MobiDB-lite"/>
    </source>
</evidence>
<dbReference type="Pfam" id="PF08373">
    <property type="entry name" value="RAP"/>
    <property type="match status" value="1"/>
</dbReference>
<reference evidence="3" key="1">
    <citation type="submission" date="2021-02" db="EMBL/GenBank/DDBJ databases">
        <authorList>
            <person name="Dougan E. K."/>
            <person name="Rhodes N."/>
            <person name="Thang M."/>
            <person name="Chan C."/>
        </authorList>
    </citation>
    <scope>NUCLEOTIDE SEQUENCE</scope>
</reference>
<protein>
    <recommendedName>
        <fullName evidence="2">RAP domain-containing protein</fullName>
    </recommendedName>
</protein>
<dbReference type="EMBL" id="CAJNNV010026391">
    <property type="protein sequence ID" value="CAE8618068.1"/>
    <property type="molecule type" value="Genomic_DNA"/>
</dbReference>
<dbReference type="PROSITE" id="PS51286">
    <property type="entry name" value="RAP"/>
    <property type="match status" value="1"/>
</dbReference>
<dbReference type="PANTHER" id="PTHR21228:SF40">
    <property type="entry name" value="LD45607P"/>
    <property type="match status" value="1"/>
</dbReference>
<evidence type="ECO:0000259" key="2">
    <source>
        <dbReference type="PROSITE" id="PS51286"/>
    </source>
</evidence>
<evidence type="ECO:0000313" key="3">
    <source>
        <dbReference type="EMBL" id="CAE8618068.1"/>
    </source>
</evidence>
<dbReference type="GO" id="GO:0003723">
    <property type="term" value="F:RNA binding"/>
    <property type="evidence" value="ECO:0007669"/>
    <property type="project" value="TreeGrafter"/>
</dbReference>
<evidence type="ECO:0000313" key="4">
    <source>
        <dbReference type="Proteomes" id="UP000654075"/>
    </source>
</evidence>
<comment type="caution">
    <text evidence="3">The sequence shown here is derived from an EMBL/GenBank/DDBJ whole genome shotgun (WGS) entry which is preliminary data.</text>
</comment>
<dbReference type="InterPro" id="IPR013584">
    <property type="entry name" value="RAP"/>
</dbReference>
<dbReference type="SMART" id="SM00952">
    <property type="entry name" value="RAP"/>
    <property type="match status" value="1"/>
</dbReference>
<dbReference type="AlphaFoldDB" id="A0A813G135"/>
<dbReference type="Proteomes" id="UP000654075">
    <property type="component" value="Unassembled WGS sequence"/>
</dbReference>
<feature type="compositionally biased region" description="Low complexity" evidence="1">
    <location>
        <begin position="214"/>
        <end position="229"/>
    </location>
</feature>
<dbReference type="InterPro" id="IPR050870">
    <property type="entry name" value="FAST_kinase"/>
</dbReference>
<feature type="domain" description="RAP" evidence="2">
    <location>
        <begin position="107"/>
        <end position="165"/>
    </location>
</feature>
<accession>A0A813G135</accession>
<dbReference type="PANTHER" id="PTHR21228">
    <property type="entry name" value="FAST LEU-RICH DOMAIN-CONTAINING"/>
    <property type="match status" value="1"/>
</dbReference>
<dbReference type="GO" id="GO:0044528">
    <property type="term" value="P:regulation of mitochondrial mRNA stability"/>
    <property type="evidence" value="ECO:0007669"/>
    <property type="project" value="TreeGrafter"/>
</dbReference>
<feature type="region of interest" description="Disordered" evidence="1">
    <location>
        <begin position="168"/>
        <end position="249"/>
    </location>
</feature>
<name>A0A813G135_POLGL</name>
<gene>
    <name evidence="3" type="ORF">PGLA1383_LOCUS35727</name>
</gene>
<feature type="compositionally biased region" description="Pro residues" evidence="1">
    <location>
        <begin position="200"/>
        <end position="213"/>
    </location>
</feature>
<dbReference type="OrthoDB" id="413408at2759"/>
<dbReference type="GO" id="GO:0035770">
    <property type="term" value="C:ribonucleoprotein granule"/>
    <property type="evidence" value="ECO:0007669"/>
    <property type="project" value="TreeGrafter"/>
</dbReference>
<feature type="compositionally biased region" description="Acidic residues" evidence="1">
    <location>
        <begin position="170"/>
        <end position="179"/>
    </location>
</feature>
<organism evidence="3 4">
    <name type="scientific">Polarella glacialis</name>
    <name type="common">Dinoflagellate</name>
    <dbReference type="NCBI Taxonomy" id="89957"/>
    <lineage>
        <taxon>Eukaryota</taxon>
        <taxon>Sar</taxon>
        <taxon>Alveolata</taxon>
        <taxon>Dinophyceae</taxon>
        <taxon>Suessiales</taxon>
        <taxon>Suessiaceae</taxon>
        <taxon>Polarella</taxon>
    </lineage>
</organism>